<comment type="catalytic activity">
    <reaction evidence="3 4">
        <text>(R)-4'-phosphopantothenate + L-cysteine + CTP = N-[(R)-4-phosphopantothenoyl]-L-cysteine + CMP + diphosphate + H(+)</text>
        <dbReference type="Rhea" id="RHEA:19397"/>
        <dbReference type="ChEBI" id="CHEBI:10986"/>
        <dbReference type="ChEBI" id="CHEBI:15378"/>
        <dbReference type="ChEBI" id="CHEBI:33019"/>
        <dbReference type="ChEBI" id="CHEBI:35235"/>
        <dbReference type="ChEBI" id="CHEBI:37563"/>
        <dbReference type="ChEBI" id="CHEBI:59458"/>
        <dbReference type="ChEBI" id="CHEBI:60377"/>
        <dbReference type="EC" id="6.3.2.5"/>
    </reaction>
</comment>
<name>A0ABS6WNT3_9HYPH</name>
<feature type="domain" description="Flavoprotein" evidence="5">
    <location>
        <begin position="72"/>
        <end position="246"/>
    </location>
</feature>
<evidence type="ECO:0000259" key="7">
    <source>
        <dbReference type="Pfam" id="PF22513"/>
    </source>
</evidence>
<evidence type="ECO:0000259" key="6">
    <source>
        <dbReference type="Pfam" id="PF04127"/>
    </source>
</evidence>
<comment type="cofactor">
    <cofactor evidence="3">
        <name>Mg(2+)</name>
        <dbReference type="ChEBI" id="CHEBI:18420"/>
    </cofactor>
</comment>
<keyword evidence="3 4" id="KW-0288">FMN</keyword>
<keyword evidence="9" id="KW-1185">Reference proteome</keyword>
<keyword evidence="3 4" id="KW-0436">Ligase</keyword>
<evidence type="ECO:0000313" key="9">
    <source>
        <dbReference type="Proteomes" id="UP001430804"/>
    </source>
</evidence>
<dbReference type="EMBL" id="JAHWQX010000002">
    <property type="protein sequence ID" value="MBW3097624.1"/>
    <property type="molecule type" value="Genomic_DNA"/>
</dbReference>
<comment type="function">
    <text evidence="3">Catalyzes two sequential steps in the biosynthesis of coenzyme A. In the first step cysteine is conjugated to 4'-phosphopantothenate to form 4-phosphopantothenoylcysteine. In the second step the latter compound is decarboxylated to form 4'-phosphopantotheine.</text>
</comment>
<dbReference type="NCBIfam" id="TIGR00521">
    <property type="entry name" value="coaBC_dfp"/>
    <property type="match status" value="1"/>
</dbReference>
<feature type="binding site" evidence="3">
    <location>
        <position position="356"/>
    </location>
    <ligand>
        <name>CTP</name>
        <dbReference type="ChEBI" id="CHEBI:37563"/>
    </ligand>
</feature>
<feature type="domain" description="DNA/pantothenate metabolism flavoprotein C-terminal" evidence="6">
    <location>
        <begin position="254"/>
        <end position="464"/>
    </location>
</feature>
<feature type="binding site" evidence="3">
    <location>
        <position position="393"/>
    </location>
    <ligand>
        <name>CTP</name>
        <dbReference type="ChEBI" id="CHEBI:37563"/>
    </ligand>
</feature>
<keyword evidence="3 4" id="KW-0285">Flavoprotein</keyword>
<dbReference type="EC" id="4.1.1.36" evidence="3"/>
<keyword evidence="1 3" id="KW-0210">Decarboxylase</keyword>
<evidence type="ECO:0000259" key="5">
    <source>
        <dbReference type="Pfam" id="PF02441"/>
    </source>
</evidence>
<feature type="domain" description="Antitoxin FitA-like ribbon-helix-helix" evidence="7">
    <location>
        <begin position="2"/>
        <end position="36"/>
    </location>
</feature>
<feature type="binding site" evidence="3">
    <location>
        <position position="411"/>
    </location>
    <ligand>
        <name>CTP</name>
        <dbReference type="ChEBI" id="CHEBI:37563"/>
    </ligand>
</feature>
<evidence type="ECO:0000256" key="3">
    <source>
        <dbReference type="HAMAP-Rule" id="MF_02225"/>
    </source>
</evidence>
<accession>A0ABS6WNT3</accession>
<dbReference type="InterPro" id="IPR007085">
    <property type="entry name" value="DNA/pantothenate-metab_flavo_C"/>
</dbReference>
<dbReference type="PANTHER" id="PTHR14359">
    <property type="entry name" value="HOMO-OLIGOMERIC FLAVIN CONTAINING CYS DECARBOXYLASE FAMILY"/>
    <property type="match status" value="1"/>
</dbReference>
<dbReference type="GO" id="GO:0004632">
    <property type="term" value="F:phosphopantothenate--cysteine ligase activity"/>
    <property type="evidence" value="ECO:0007669"/>
    <property type="project" value="UniProtKB-EC"/>
</dbReference>
<comment type="catalytic activity">
    <reaction evidence="3 4">
        <text>N-[(R)-4-phosphopantothenoyl]-L-cysteine + H(+) = (R)-4'-phosphopantetheine + CO2</text>
        <dbReference type="Rhea" id="RHEA:16793"/>
        <dbReference type="ChEBI" id="CHEBI:15378"/>
        <dbReference type="ChEBI" id="CHEBI:16526"/>
        <dbReference type="ChEBI" id="CHEBI:59458"/>
        <dbReference type="ChEBI" id="CHEBI:61723"/>
        <dbReference type="EC" id="4.1.1.36"/>
    </reaction>
</comment>
<keyword evidence="3" id="KW-0460">Magnesium</keyword>
<feature type="region of interest" description="Phosphopantothenate--cysteine ligase" evidence="3">
    <location>
        <begin position="259"/>
        <end position="480"/>
    </location>
</feature>
<comment type="pathway">
    <text evidence="3 4">Cofactor biosynthesis; coenzyme A biosynthesis; CoA from (R)-pantothenate: step 3/5.</text>
</comment>
<keyword evidence="3" id="KW-0511">Multifunctional enzyme</keyword>
<dbReference type="HAMAP" id="MF_02225">
    <property type="entry name" value="CoaBC"/>
    <property type="match status" value="1"/>
</dbReference>
<feature type="binding site" evidence="3">
    <location>
        <begin position="374"/>
        <end position="377"/>
    </location>
    <ligand>
        <name>CTP</name>
        <dbReference type="ChEBI" id="CHEBI:37563"/>
    </ligand>
</feature>
<feature type="binding site" evidence="3">
    <location>
        <position position="346"/>
    </location>
    <ligand>
        <name>CTP</name>
        <dbReference type="ChEBI" id="CHEBI:37563"/>
    </ligand>
</feature>
<comment type="function">
    <text evidence="4">Catalyzes two steps in the biosynthesis of coenzyme A. In the first step cysteine is conjugated to 4'-phosphopantothenate to form 4-phosphopantothenoylcysteine, in the latter compound is decarboxylated to form 4'-phosphopantotheine.</text>
</comment>
<keyword evidence="2 3" id="KW-0456">Lyase</keyword>
<reference evidence="8" key="1">
    <citation type="submission" date="2021-07" db="EMBL/GenBank/DDBJ databases">
        <title>Pseudohoeflea marina sp. nov. a polyhydroxyalcanoate-producing bacterium.</title>
        <authorList>
            <person name="Zheng W."/>
            <person name="Yu S."/>
            <person name="Huang Y."/>
        </authorList>
    </citation>
    <scope>NUCLEOTIDE SEQUENCE</scope>
    <source>
        <strain evidence="8">DP4N28-3</strain>
    </source>
</reference>
<dbReference type="Pfam" id="PF04127">
    <property type="entry name" value="DFP"/>
    <property type="match status" value="1"/>
</dbReference>
<dbReference type="InterPro" id="IPR003382">
    <property type="entry name" value="Flavoprotein"/>
</dbReference>
<dbReference type="EC" id="6.3.2.5" evidence="3"/>
<comment type="similarity">
    <text evidence="3 4">In the N-terminal section; belongs to the HFCD (homo-oligomeric flavin containing Cys decarboxylase) superfamily.</text>
</comment>
<evidence type="ECO:0000256" key="2">
    <source>
        <dbReference type="ARBA" id="ARBA00023239"/>
    </source>
</evidence>
<evidence type="ECO:0000256" key="4">
    <source>
        <dbReference type="RuleBase" id="RU364078"/>
    </source>
</evidence>
<feature type="region of interest" description="Phosphopantothenoylcysteine decarboxylase" evidence="3">
    <location>
        <begin position="1"/>
        <end position="258"/>
    </location>
</feature>
<organism evidence="8 9">
    <name type="scientific">Pseudohoeflea coraliihabitans</name>
    <dbReference type="NCBI Taxonomy" id="2860393"/>
    <lineage>
        <taxon>Bacteria</taxon>
        <taxon>Pseudomonadati</taxon>
        <taxon>Pseudomonadota</taxon>
        <taxon>Alphaproteobacteria</taxon>
        <taxon>Hyphomicrobiales</taxon>
        <taxon>Rhizobiaceae</taxon>
        <taxon>Pseudohoeflea</taxon>
    </lineage>
</organism>
<dbReference type="InterPro" id="IPR005252">
    <property type="entry name" value="CoaBC"/>
</dbReference>
<keyword evidence="3" id="KW-0479">Metal-binding</keyword>
<comment type="caution">
    <text evidence="8">The sequence shown here is derived from an EMBL/GenBank/DDBJ whole genome shotgun (WGS) entry which is preliminary data.</text>
</comment>
<feature type="binding site" evidence="3">
    <location>
        <position position="407"/>
    </location>
    <ligand>
        <name>CTP</name>
        <dbReference type="ChEBI" id="CHEBI:37563"/>
    </ligand>
</feature>
<evidence type="ECO:0000313" key="8">
    <source>
        <dbReference type="EMBL" id="MBW3097624.1"/>
    </source>
</evidence>
<dbReference type="InterPro" id="IPR053853">
    <property type="entry name" value="FitA-like_RHH"/>
</dbReference>
<comment type="cofactor">
    <cofactor evidence="3">
        <name>FMN</name>
        <dbReference type="ChEBI" id="CHEBI:58210"/>
    </cofactor>
    <text evidence="3">Binds 1 FMN per subunit.</text>
</comment>
<dbReference type="RefSeq" id="WP_219201514.1">
    <property type="nucleotide sequence ID" value="NZ_JAHWQX010000002.1"/>
</dbReference>
<sequence>MASLTIRNLDAGAKQRLRERAARNGRSMEEEARALLGALDHPASGDDSQDTAATALGPTPLREADRTVLAGKRILLIISGGIAAYKALDLIRRLRERGARVRVIMTAGACEFVTPLAVGALAADKVYTDLFSREDEQDVGHIRLARQCDLIVVAPATADLMAKMAAGLADDLATAVLLATDRPVLLAPAMNPVMWSHAATRRNVAQLQADGIALIGPETGEMAESCETGRGRMAEPLQIAEAIIRHLVPGRRPLKGRKAIVTSGPTHEPIDPVRYIANRSSGRQGHAIAAALAKLGAEVTLISGPVTIEDPAGVTMVHVETARQMLTAVEHAMPADIAVMVAAVADWRVVHAADNKIKKKPGEGPEPLELEENPDILKAVGHADDRPAIVVGFAAETANVLANAQAKLQRKGADFIVANDVSPDSGVMGGTRNAVRIVSPTGVETWPDLDKQEVAMRLAERIASALVGNEAGGALQQGSR</sequence>
<comment type="pathway">
    <text evidence="3 4">Cofactor biosynthesis; coenzyme A biosynthesis; CoA from (R)-pantothenate: step 2/5.</text>
</comment>
<dbReference type="PANTHER" id="PTHR14359:SF6">
    <property type="entry name" value="PHOSPHOPANTOTHENOYLCYSTEINE DECARBOXYLASE"/>
    <property type="match status" value="1"/>
</dbReference>
<dbReference type="Pfam" id="PF22513">
    <property type="entry name" value="FitA-like_RHH"/>
    <property type="match status" value="1"/>
</dbReference>
<dbReference type="Pfam" id="PF02441">
    <property type="entry name" value="Flavoprotein"/>
    <property type="match status" value="1"/>
</dbReference>
<dbReference type="GO" id="GO:0004633">
    <property type="term" value="F:phosphopantothenoylcysteine decarboxylase activity"/>
    <property type="evidence" value="ECO:0007669"/>
    <property type="project" value="UniProtKB-EC"/>
</dbReference>
<gene>
    <name evidence="3 8" type="primary">coaBC</name>
    <name evidence="8" type="ORF">KY465_10060</name>
</gene>
<dbReference type="Proteomes" id="UP001430804">
    <property type="component" value="Unassembled WGS sequence"/>
</dbReference>
<evidence type="ECO:0000256" key="1">
    <source>
        <dbReference type="ARBA" id="ARBA00022793"/>
    </source>
</evidence>
<comment type="caution">
    <text evidence="3">Lacks conserved residue(s) required for the propagation of feature annotation.</text>
</comment>
<proteinExistence type="inferred from homology"/>
<comment type="similarity">
    <text evidence="3 4">In the C-terminal section; belongs to the PPC synthetase family.</text>
</comment>
<protein>
    <recommendedName>
        <fullName evidence="3">Coenzyme A biosynthesis bifunctional protein CoaBC</fullName>
    </recommendedName>
    <alternativeName>
        <fullName evidence="3">DNA/pantothenate metabolism flavoprotein</fullName>
    </alternativeName>
    <alternativeName>
        <fullName evidence="3">Phosphopantothenoylcysteine synthetase/decarboxylase</fullName>
        <shortName evidence="3">PPCS-PPCDC</shortName>
    </alternativeName>
    <domain>
        <recommendedName>
            <fullName evidence="3">Phosphopantothenoylcysteine decarboxylase</fullName>
            <shortName evidence="3">PPC decarboxylase</shortName>
            <shortName evidence="3">PPC-DC</shortName>
            <ecNumber evidence="3">4.1.1.36</ecNumber>
        </recommendedName>
        <alternativeName>
            <fullName evidence="3">CoaC</fullName>
        </alternativeName>
    </domain>
    <domain>
        <recommendedName>
            <fullName evidence="3">Phosphopantothenate--cysteine ligase</fullName>
            <ecNumber evidence="3">6.3.2.5</ecNumber>
        </recommendedName>
        <alternativeName>
            <fullName evidence="3">CoaB</fullName>
        </alternativeName>
        <alternativeName>
            <fullName evidence="3">Phosphopantothenoylcysteine synthetase</fullName>
            <shortName evidence="3">PPC synthetase</shortName>
            <shortName evidence="3">PPC-S</shortName>
        </alternativeName>
    </domain>
</protein>